<dbReference type="InterPro" id="IPR000182">
    <property type="entry name" value="GNAT_dom"/>
</dbReference>
<name>A0AA37Z868_9ENTR</name>
<dbReference type="GO" id="GO:0008999">
    <property type="term" value="F:protein-N-terminal-alanine acetyltransferase activity"/>
    <property type="evidence" value="ECO:0007669"/>
    <property type="project" value="TreeGrafter"/>
</dbReference>
<dbReference type="AlphaFoldDB" id="A0AA37Z868"/>
<dbReference type="PANTHER" id="PTHR43441:SF2">
    <property type="entry name" value="FAMILY ACETYLTRANSFERASE, PUTATIVE (AFU_ORTHOLOGUE AFUA_7G00850)-RELATED"/>
    <property type="match status" value="1"/>
</dbReference>
<dbReference type="Pfam" id="PF13302">
    <property type="entry name" value="Acetyltransf_3"/>
    <property type="match status" value="1"/>
</dbReference>
<dbReference type="EMBL" id="DACUGV010000003">
    <property type="protein sequence ID" value="HAT7592671.1"/>
    <property type="molecule type" value="Genomic_DNA"/>
</dbReference>
<reference evidence="2" key="2">
    <citation type="submission" date="2020-11" db="EMBL/GenBank/DDBJ databases">
        <authorList>
            <consortium name="NCBI Pathogen Detection Project"/>
        </authorList>
    </citation>
    <scope>NUCLEOTIDE SEQUENCE</scope>
    <source>
        <strain evidence="2">RS189</strain>
    </source>
</reference>
<dbReference type="PROSITE" id="PS51186">
    <property type="entry name" value="GNAT"/>
    <property type="match status" value="1"/>
</dbReference>
<gene>
    <name evidence="2" type="ORF">JAW44_002423</name>
</gene>
<dbReference type="SUPFAM" id="SSF55729">
    <property type="entry name" value="Acyl-CoA N-acyltransferases (Nat)"/>
    <property type="match status" value="1"/>
</dbReference>
<proteinExistence type="predicted"/>
<protein>
    <submittedName>
        <fullName evidence="2">GNAT family N-acetyltransferase</fullName>
    </submittedName>
</protein>
<dbReference type="Pfam" id="PF07859">
    <property type="entry name" value="Abhydrolase_3"/>
    <property type="match status" value="1"/>
</dbReference>
<dbReference type="Gene3D" id="3.40.630.30">
    <property type="match status" value="1"/>
</dbReference>
<evidence type="ECO:0000313" key="3">
    <source>
        <dbReference type="Proteomes" id="UP000867745"/>
    </source>
</evidence>
<dbReference type="InterPro" id="IPR013094">
    <property type="entry name" value="AB_hydrolase_3"/>
</dbReference>
<dbReference type="SUPFAM" id="SSF53474">
    <property type="entry name" value="alpha/beta-Hydrolases"/>
    <property type="match status" value="1"/>
</dbReference>
<evidence type="ECO:0000259" key="1">
    <source>
        <dbReference type="PROSITE" id="PS51186"/>
    </source>
</evidence>
<dbReference type="PANTHER" id="PTHR43441">
    <property type="entry name" value="RIBOSOMAL-PROTEIN-SERINE ACETYLTRANSFERASE"/>
    <property type="match status" value="1"/>
</dbReference>
<comment type="caution">
    <text evidence="2">The sequence shown here is derived from an EMBL/GenBank/DDBJ whole genome shotgun (WGS) entry which is preliminary data.</text>
</comment>
<dbReference type="InterPro" id="IPR016181">
    <property type="entry name" value="Acyl_CoA_acyltransferase"/>
</dbReference>
<feature type="domain" description="N-acetyltransferase" evidence="1">
    <location>
        <begin position="34"/>
        <end position="191"/>
    </location>
</feature>
<dbReference type="InterPro" id="IPR029058">
    <property type="entry name" value="AB_hydrolase_fold"/>
</dbReference>
<dbReference type="Proteomes" id="UP000867745">
    <property type="component" value="Unassembled WGS sequence"/>
</dbReference>
<organism evidence="2 3">
    <name type="scientific">Citrobacter werkmanii</name>
    <dbReference type="NCBI Taxonomy" id="67827"/>
    <lineage>
        <taxon>Bacteria</taxon>
        <taxon>Pseudomonadati</taxon>
        <taxon>Pseudomonadota</taxon>
        <taxon>Gammaproteobacteria</taxon>
        <taxon>Enterobacterales</taxon>
        <taxon>Enterobacteriaceae</taxon>
        <taxon>Citrobacter</taxon>
        <taxon>Citrobacter freundii complex</taxon>
    </lineage>
</organism>
<evidence type="ECO:0000313" key="2">
    <source>
        <dbReference type="EMBL" id="HAT7592671.1"/>
    </source>
</evidence>
<dbReference type="FunFam" id="3.40.630.30:FF:000047">
    <property type="entry name" value="Acetyltransferase, GNAT family"/>
    <property type="match status" value="1"/>
</dbReference>
<dbReference type="Gene3D" id="3.40.50.1820">
    <property type="entry name" value="alpha/beta hydrolase"/>
    <property type="match status" value="1"/>
</dbReference>
<sequence length="565" mass="63015">MPEINLYGQTVGDVVPDWKGAAVLPREELVGQYCRLVPLDADSHVADLFDAYAQAPDDRDWTWLASSRPTSVEAAACWITAKSTDASLVPYAVIEQRSGRAVGLVCFMAIEREHGSVEIGHVTWSPRMKNTVLGTESVWLLLRQAFALGYRRVEWKCDSLNTASRRAAERLGFIFEGRFRQKIVRKGRNRDSDWLSIIDSEWPQRDAALQRWLAADNFDEHGRQRRSMAECFSCEVVNAETVQTQQQGYQQRWQQEHGPVAQTPPAPLADFLAAQPHNPNPVYDTLSSRAGLAALTKANVSALEPMAAIINTEVDTGERRIPVRIYRPTLTTEPKVVVFIHGGGHLSGSVEVYDPIARHLAMATKNTVVAVDYRRAPENPYPAGLCDAKAAIENVWSLLESQHIPYTRQLTLIGDSGGGAFSATLAAALSRELPGLIHRLVLIYPSLDYTLNWPSVQENGSGKLLDESKIRWYFQQYFRNGEDRKQASPLYLPLSQNFPSTLVFSGGLDPLRDEGFAFVARLQAEGISVQHVHFPGMTHAYLMLEDKVPQEAQATYQAIGEFVKK</sequence>
<accession>A0AA37Z868</accession>
<dbReference type="GO" id="GO:1990189">
    <property type="term" value="F:protein N-terminal-serine acetyltransferase activity"/>
    <property type="evidence" value="ECO:0007669"/>
    <property type="project" value="TreeGrafter"/>
</dbReference>
<reference evidence="2" key="1">
    <citation type="journal article" date="2018" name="Genome Biol.">
        <title>SKESA: strategic k-mer extension for scrupulous assemblies.</title>
        <authorList>
            <person name="Souvorov A."/>
            <person name="Agarwala R."/>
            <person name="Lipman D.J."/>
        </authorList>
    </citation>
    <scope>NUCLEOTIDE SEQUENCE</scope>
    <source>
        <strain evidence="2">RS189</strain>
    </source>
</reference>
<dbReference type="InterPro" id="IPR051908">
    <property type="entry name" value="Ribosomal_N-acetyltransferase"/>
</dbReference>
<dbReference type="GO" id="GO:0016787">
    <property type="term" value="F:hydrolase activity"/>
    <property type="evidence" value="ECO:0007669"/>
    <property type="project" value="InterPro"/>
</dbReference>